<gene>
    <name evidence="1" type="ORF">ARTSIC4J27_1654</name>
</gene>
<evidence type="ECO:0000313" key="2">
    <source>
        <dbReference type="Proteomes" id="UP000035722"/>
    </source>
</evidence>
<accession>A0A024H0I1</accession>
<dbReference type="Proteomes" id="UP000035722">
    <property type="component" value="Unassembled WGS sequence"/>
</dbReference>
<dbReference type="EMBL" id="CAQI01000039">
    <property type="protein sequence ID" value="CCQ45705.1"/>
    <property type="molecule type" value="Genomic_DNA"/>
</dbReference>
<evidence type="ECO:0000313" key="1">
    <source>
        <dbReference type="EMBL" id="CCQ45705.1"/>
    </source>
</evidence>
<organism evidence="1 2">
    <name type="scientific">Pseudarthrobacter siccitolerans</name>
    <dbReference type="NCBI Taxonomy" id="861266"/>
    <lineage>
        <taxon>Bacteria</taxon>
        <taxon>Bacillati</taxon>
        <taxon>Actinomycetota</taxon>
        <taxon>Actinomycetes</taxon>
        <taxon>Micrococcales</taxon>
        <taxon>Micrococcaceae</taxon>
        <taxon>Pseudarthrobacter</taxon>
    </lineage>
</organism>
<comment type="caution">
    <text evidence="1">The sequence shown here is derived from an EMBL/GenBank/DDBJ whole genome shotgun (WGS) entry which is preliminary data.</text>
</comment>
<dbReference type="AlphaFoldDB" id="A0A024H0I1"/>
<sequence length="37" mass="3806">MVTLYFLLGISFLAGHFPDTGKTPSPFAAGGDGVFCA</sequence>
<protein>
    <submittedName>
        <fullName evidence="1">Uncharacterized protein</fullName>
    </submittedName>
</protein>
<reference evidence="2" key="1">
    <citation type="journal article" date="2014" name="Genome Announc.">
        <title>Genome Sequence of Arthrobacter siccitolerans 4J27, a Xeroprotectant-Producing Desiccation-Tolerant Microorganism.</title>
        <authorList>
            <person name="Manzanera M."/>
            <person name="Santa-Cruz-Calvo L."/>
            <person name="Vilchez J.I."/>
            <person name="Garcia-Fontana C."/>
            <person name="Silva-Castro G.A."/>
            <person name="Calvo C."/>
            <person name="Gonzalez-Lopez J."/>
        </authorList>
    </citation>
    <scope>NUCLEOTIDE SEQUENCE [LARGE SCALE GENOMIC DNA]</scope>
    <source>
        <strain evidence="2">4J27</strain>
    </source>
</reference>
<keyword evidence="2" id="KW-1185">Reference proteome</keyword>
<proteinExistence type="predicted"/>
<name>A0A024H0I1_9MICC</name>